<evidence type="ECO:0000259" key="1">
    <source>
        <dbReference type="Pfam" id="PF00931"/>
    </source>
</evidence>
<evidence type="ECO:0000313" key="2">
    <source>
        <dbReference type="EMBL" id="KAK7854032.1"/>
    </source>
</evidence>
<reference evidence="2 3" key="1">
    <citation type="journal article" date="2018" name="Sci. Data">
        <title>The draft genome sequence of cork oak.</title>
        <authorList>
            <person name="Ramos A.M."/>
            <person name="Usie A."/>
            <person name="Barbosa P."/>
            <person name="Barros P.M."/>
            <person name="Capote T."/>
            <person name="Chaves I."/>
            <person name="Simoes F."/>
            <person name="Abreu I."/>
            <person name="Carrasquinho I."/>
            <person name="Faro C."/>
            <person name="Guimaraes J.B."/>
            <person name="Mendonca D."/>
            <person name="Nobrega F."/>
            <person name="Rodrigues L."/>
            <person name="Saibo N.J.M."/>
            <person name="Varela M.C."/>
            <person name="Egas C."/>
            <person name="Matos J."/>
            <person name="Miguel C.M."/>
            <person name="Oliveira M.M."/>
            <person name="Ricardo C.P."/>
            <person name="Goncalves S."/>
        </authorList>
    </citation>
    <scope>NUCLEOTIDE SEQUENCE [LARGE SCALE GENOMIC DNA]</scope>
    <source>
        <strain evidence="3">cv. HL8</strain>
    </source>
</reference>
<dbReference type="InterPro" id="IPR002182">
    <property type="entry name" value="NB-ARC"/>
</dbReference>
<keyword evidence="3" id="KW-1185">Reference proteome</keyword>
<dbReference type="PANTHER" id="PTHR19338:SF0">
    <property type="entry name" value="MITOCHONDRIAL IMPORT INNER MEMBRANE TRANSLOCASE SUBUNIT TIM13"/>
    <property type="match status" value="1"/>
</dbReference>
<dbReference type="InterPro" id="IPR027417">
    <property type="entry name" value="P-loop_NTPase"/>
</dbReference>
<gene>
    <name evidence="2" type="primary">RPP8L2_1</name>
    <name evidence="2" type="ORF">CFP56_033767</name>
</gene>
<dbReference type="Gene3D" id="3.40.50.300">
    <property type="entry name" value="P-loop containing nucleotide triphosphate hydrolases"/>
    <property type="match status" value="1"/>
</dbReference>
<organism evidence="2 3">
    <name type="scientific">Quercus suber</name>
    <name type="common">Cork oak</name>
    <dbReference type="NCBI Taxonomy" id="58331"/>
    <lineage>
        <taxon>Eukaryota</taxon>
        <taxon>Viridiplantae</taxon>
        <taxon>Streptophyta</taxon>
        <taxon>Embryophyta</taxon>
        <taxon>Tracheophyta</taxon>
        <taxon>Spermatophyta</taxon>
        <taxon>Magnoliopsida</taxon>
        <taxon>eudicotyledons</taxon>
        <taxon>Gunneridae</taxon>
        <taxon>Pentapetalae</taxon>
        <taxon>rosids</taxon>
        <taxon>fabids</taxon>
        <taxon>Fagales</taxon>
        <taxon>Fagaceae</taxon>
        <taxon>Quercus</taxon>
    </lineage>
</organism>
<dbReference type="GO" id="GO:0043531">
    <property type="term" value="F:ADP binding"/>
    <property type="evidence" value="ECO:0007669"/>
    <property type="project" value="InterPro"/>
</dbReference>
<name>A0AAW0LS76_QUESU</name>
<protein>
    <submittedName>
        <fullName evidence="2">Disease resistance rpp8-like protein 2</fullName>
    </submittedName>
</protein>
<accession>A0AAW0LS76</accession>
<dbReference type="Pfam" id="PF00931">
    <property type="entry name" value="NB-ARC"/>
    <property type="match status" value="1"/>
</dbReference>
<dbReference type="SUPFAM" id="SSF52540">
    <property type="entry name" value="P-loop containing nucleoside triphosphate hydrolases"/>
    <property type="match status" value="1"/>
</dbReference>
<dbReference type="AlphaFoldDB" id="A0AAW0LS76"/>
<dbReference type="EMBL" id="PKMF04000059">
    <property type="protein sequence ID" value="KAK7854032.1"/>
    <property type="molecule type" value="Genomic_DNA"/>
</dbReference>
<proteinExistence type="predicted"/>
<dbReference type="Proteomes" id="UP000237347">
    <property type="component" value="Unassembled WGS sequence"/>
</dbReference>
<evidence type="ECO:0000313" key="3">
    <source>
        <dbReference type="Proteomes" id="UP000237347"/>
    </source>
</evidence>
<comment type="caution">
    <text evidence="2">The sequence shown here is derived from an EMBL/GenBank/DDBJ whole genome shotgun (WGS) entry which is preliminary data.</text>
</comment>
<feature type="non-terminal residue" evidence="2">
    <location>
        <position position="1"/>
    </location>
</feature>
<dbReference type="PANTHER" id="PTHR19338">
    <property type="entry name" value="TRANSLOCASE OF INNER MITOCHONDRIAL MEMBRANE 13 HOMOLOG"/>
    <property type="match status" value="1"/>
</dbReference>
<sequence length="145" mass="16505">PRRVGQIHFGKVVRRIFTRRLNIKNDLDLLERTMEAYSIKIKEETGVVGLDEDIQAVVSELISENKHVVCIVGMKGTGKTTQAKKIFDHSAIVGHFTARDWVTPTDQKAKQVWINKVCDILKKEKYLAVLDDFTAENEIKMPGKL</sequence>
<feature type="domain" description="NB-ARC" evidence="1">
    <location>
        <begin position="52"/>
        <end position="108"/>
    </location>
</feature>